<evidence type="ECO:0000256" key="3">
    <source>
        <dbReference type="ARBA" id="ARBA00022490"/>
    </source>
</evidence>
<evidence type="ECO:0000256" key="6">
    <source>
        <dbReference type="ARBA" id="ARBA00023134"/>
    </source>
</evidence>
<dbReference type="AlphaFoldDB" id="A0A7Y2L6K3"/>
<sequence>MKNIIIGTAGHIDHGKTTLIKALTGKDTDRLKEEKLRGITTDLGFAYFDLPSGIRAGIIDVPGHEKFIKNMLAGAHGIDIVMLVIAADEGVMPQTKEHVDILSFLDIKAGVIVLTKCDLVEKDWLLVVEEDVRENLKGTFLENAPIVHVSSVTGEGLDILVNTLDELAQKVKERSSEGIFRLPVDRVFSIAGFGTVVTGTLISGKIKVGDKVMIYPKMIESRVRNLQVHERNVECAFAGQRTAINLANVKVEEIERGDVIAPPEAIIPSTMIDVKLSLLKEAKTLKNRERIRFYTGASEVIGRAVLLDRDELHGGESCYAQIYLEDCVSVLRKDKFVVRTYSPMLTIGGGIILDPNPEKHKRFDIEVIETLSNIEKLGDEFVIEKLVYESLLPLSEEEIKRKANVVDIGKFSLKNLIKLKLEEKDYFYHREKYEEMCLRTKEILEDFHRKNPLKEGISKEELKNKLFGDIKSKLCDFIFELMENKGIIKIKNQLVALKDFKVVLNEEQEKLKERIIKIYRDSKFEPPKLSELEGYPEIIPMVEYLVNIGELVKLDEEIFLLKDNYEEAQNVLINYLKENKEITLAVYRDLLNTSRKYAMAILEYFDSIKLTKRIGDVRVLAREIKN</sequence>
<evidence type="ECO:0000256" key="2">
    <source>
        <dbReference type="ARBA" id="ARBA00015953"/>
    </source>
</evidence>
<dbReference type="GO" id="GO:0003746">
    <property type="term" value="F:translation elongation factor activity"/>
    <property type="evidence" value="ECO:0007669"/>
    <property type="project" value="UniProtKB-KW"/>
</dbReference>
<organism evidence="10 11">
    <name type="scientific">Caldanaerobacter subterraneus</name>
    <dbReference type="NCBI Taxonomy" id="911092"/>
    <lineage>
        <taxon>Bacteria</taxon>
        <taxon>Bacillati</taxon>
        <taxon>Bacillota</taxon>
        <taxon>Clostridia</taxon>
        <taxon>Thermoanaerobacterales</taxon>
        <taxon>Thermoanaerobacteraceae</taxon>
        <taxon>Caldanaerobacter</taxon>
    </lineage>
</organism>
<dbReference type="InterPro" id="IPR027417">
    <property type="entry name" value="P-loop_NTPase"/>
</dbReference>
<evidence type="ECO:0000256" key="7">
    <source>
        <dbReference type="ARBA" id="ARBA00025526"/>
    </source>
</evidence>
<protein>
    <recommendedName>
        <fullName evidence="2">Selenocysteine-specific elongation factor</fullName>
    </recommendedName>
    <alternativeName>
        <fullName evidence="8">SelB translation factor</fullName>
    </alternativeName>
</protein>
<comment type="caution">
    <text evidence="10">The sequence shown here is derived from an EMBL/GenBank/DDBJ whole genome shotgun (WGS) entry which is preliminary data.</text>
</comment>
<dbReference type="FunFam" id="3.40.50.300:FF:001064">
    <property type="entry name" value="Selenocysteine-specific translation elongation factor"/>
    <property type="match status" value="1"/>
</dbReference>
<dbReference type="InterPro" id="IPR000795">
    <property type="entry name" value="T_Tr_GTP-bd_dom"/>
</dbReference>
<dbReference type="GO" id="GO:0001514">
    <property type="term" value="P:selenocysteine incorporation"/>
    <property type="evidence" value="ECO:0007669"/>
    <property type="project" value="InterPro"/>
</dbReference>
<dbReference type="GO" id="GO:0003723">
    <property type="term" value="F:RNA binding"/>
    <property type="evidence" value="ECO:0007669"/>
    <property type="project" value="InterPro"/>
</dbReference>
<dbReference type="SUPFAM" id="SSF52540">
    <property type="entry name" value="P-loop containing nucleoside triphosphate hydrolases"/>
    <property type="match status" value="1"/>
</dbReference>
<evidence type="ECO:0000256" key="5">
    <source>
        <dbReference type="ARBA" id="ARBA00022917"/>
    </source>
</evidence>
<dbReference type="InterPro" id="IPR009000">
    <property type="entry name" value="Transl_B-barrel_sf"/>
</dbReference>
<keyword evidence="5" id="KW-0648">Protein biosynthesis</keyword>
<feature type="domain" description="Tr-type G" evidence="9">
    <location>
        <begin position="1"/>
        <end position="172"/>
    </location>
</feature>
<dbReference type="Gene3D" id="1.10.10.2770">
    <property type="match status" value="1"/>
</dbReference>
<keyword evidence="10" id="KW-0251">Elongation factor</keyword>
<dbReference type="GO" id="GO:0003924">
    <property type="term" value="F:GTPase activity"/>
    <property type="evidence" value="ECO:0007669"/>
    <property type="project" value="InterPro"/>
</dbReference>
<evidence type="ECO:0000256" key="1">
    <source>
        <dbReference type="ARBA" id="ARBA00004496"/>
    </source>
</evidence>
<dbReference type="GO" id="GO:0005525">
    <property type="term" value="F:GTP binding"/>
    <property type="evidence" value="ECO:0007669"/>
    <property type="project" value="UniProtKB-KW"/>
</dbReference>
<dbReference type="SUPFAM" id="SSF50447">
    <property type="entry name" value="Translation proteins"/>
    <property type="match status" value="1"/>
</dbReference>
<dbReference type="Gene3D" id="2.40.30.10">
    <property type="entry name" value="Translation factors"/>
    <property type="match status" value="1"/>
</dbReference>
<dbReference type="NCBIfam" id="TIGR00475">
    <property type="entry name" value="selB"/>
    <property type="match status" value="1"/>
</dbReference>
<dbReference type="InterPro" id="IPR057335">
    <property type="entry name" value="Beta-barrel_SelB"/>
</dbReference>
<keyword evidence="3" id="KW-0963">Cytoplasm</keyword>
<name>A0A7Y2L6K3_9THEO</name>
<accession>A0A7Y2L6K3</accession>
<dbReference type="InterPro" id="IPR004535">
    <property type="entry name" value="Transl_elong_SelB"/>
</dbReference>
<dbReference type="Pfam" id="PF03144">
    <property type="entry name" value="GTP_EFTU_D2"/>
    <property type="match status" value="1"/>
</dbReference>
<evidence type="ECO:0000259" key="9">
    <source>
        <dbReference type="PROSITE" id="PS51722"/>
    </source>
</evidence>
<evidence type="ECO:0000313" key="10">
    <source>
        <dbReference type="EMBL" id="NNG66602.1"/>
    </source>
</evidence>
<dbReference type="InterPro" id="IPR050055">
    <property type="entry name" value="EF-Tu_GTPase"/>
</dbReference>
<evidence type="ECO:0000256" key="8">
    <source>
        <dbReference type="ARBA" id="ARBA00031615"/>
    </source>
</evidence>
<comment type="function">
    <text evidence="7">Translation factor necessary for the incorporation of selenocysteine into proteins. It probably replaces EF-Tu for the insertion of selenocysteine directed by the UGA codon. SelB binds GTP and GDP.</text>
</comment>
<dbReference type="InterPro" id="IPR015190">
    <property type="entry name" value="Elong_fac_SelB-wing-hlx_typ-2"/>
</dbReference>
<dbReference type="PANTHER" id="PTHR43721">
    <property type="entry name" value="ELONGATION FACTOR TU-RELATED"/>
    <property type="match status" value="1"/>
</dbReference>
<dbReference type="NCBIfam" id="TIGR00231">
    <property type="entry name" value="small_GTP"/>
    <property type="match status" value="1"/>
</dbReference>
<dbReference type="InterPro" id="IPR009001">
    <property type="entry name" value="Transl_elong_EF1A/Init_IF2_C"/>
</dbReference>
<dbReference type="InterPro" id="IPR036390">
    <property type="entry name" value="WH_DNA-bd_sf"/>
</dbReference>
<dbReference type="GO" id="GO:0005829">
    <property type="term" value="C:cytosol"/>
    <property type="evidence" value="ECO:0007669"/>
    <property type="project" value="TreeGrafter"/>
</dbReference>
<dbReference type="RefSeq" id="WP_022587031.1">
    <property type="nucleotide sequence ID" value="NZ_JABEQB010000011.1"/>
</dbReference>
<reference evidence="10 11" key="1">
    <citation type="submission" date="2020-04" db="EMBL/GenBank/DDBJ databases">
        <title>Draft genome sequence of Caldanaerobacter sunterraneus. strain 1523vc isolated from Griffin hot spring, Kamchatka, Russia.</title>
        <authorList>
            <person name="Toshchakov S.V."/>
            <person name="Podosokorskaya O.A."/>
            <person name="Kublanov I.V."/>
            <person name="Korzhenkov A."/>
            <person name="Patrushev M.V."/>
        </authorList>
    </citation>
    <scope>NUCLEOTIDE SEQUENCE [LARGE SCALE GENOMIC DNA]</scope>
    <source>
        <strain evidence="10 11">1523vc</strain>
    </source>
</reference>
<keyword evidence="6" id="KW-0342">GTP-binding</keyword>
<dbReference type="Pfam" id="PF09107">
    <property type="entry name" value="WHD_3rd_SelB"/>
    <property type="match status" value="1"/>
</dbReference>
<dbReference type="InterPro" id="IPR015191">
    <property type="entry name" value="SelB_WHD4"/>
</dbReference>
<dbReference type="PROSITE" id="PS51722">
    <property type="entry name" value="G_TR_2"/>
    <property type="match status" value="1"/>
</dbReference>
<dbReference type="PANTHER" id="PTHR43721:SF22">
    <property type="entry name" value="ELONGATION FACTOR TU, MITOCHONDRIAL"/>
    <property type="match status" value="1"/>
</dbReference>
<dbReference type="InterPro" id="IPR005225">
    <property type="entry name" value="Small_GTP-bd"/>
</dbReference>
<dbReference type="EMBL" id="JABEQB010000011">
    <property type="protein sequence ID" value="NNG66602.1"/>
    <property type="molecule type" value="Genomic_DNA"/>
</dbReference>
<dbReference type="Proteomes" id="UP000529861">
    <property type="component" value="Unassembled WGS sequence"/>
</dbReference>
<comment type="subcellular location">
    <subcellularLocation>
        <location evidence="1">Cytoplasm</location>
    </subcellularLocation>
</comment>
<dbReference type="Gene3D" id="1.10.10.10">
    <property type="entry name" value="Winged helix-like DNA-binding domain superfamily/Winged helix DNA-binding domain"/>
    <property type="match status" value="1"/>
</dbReference>
<proteinExistence type="predicted"/>
<dbReference type="SUPFAM" id="SSF46785">
    <property type="entry name" value="Winged helix' DNA-binding domain"/>
    <property type="match status" value="3"/>
</dbReference>
<dbReference type="InterPro" id="IPR036388">
    <property type="entry name" value="WH-like_DNA-bd_sf"/>
</dbReference>
<dbReference type="SUPFAM" id="SSF50465">
    <property type="entry name" value="EF-Tu/eEF-1alpha/eIF2-gamma C-terminal domain"/>
    <property type="match status" value="1"/>
</dbReference>
<dbReference type="PRINTS" id="PR00315">
    <property type="entry name" value="ELONGATNFCT"/>
</dbReference>
<gene>
    <name evidence="10" type="primary">selB</name>
    <name evidence="10" type="ORF">HKI81_05020</name>
</gene>
<dbReference type="Gene3D" id="3.40.50.300">
    <property type="entry name" value="P-loop containing nucleotide triphosphate hydrolases"/>
    <property type="match status" value="1"/>
</dbReference>
<keyword evidence="4" id="KW-0547">Nucleotide-binding</keyword>
<dbReference type="Pfam" id="PF25461">
    <property type="entry name" value="Beta-barrel_SelB"/>
    <property type="match status" value="1"/>
</dbReference>
<evidence type="ECO:0000256" key="4">
    <source>
        <dbReference type="ARBA" id="ARBA00022741"/>
    </source>
</evidence>
<dbReference type="CDD" id="cd15491">
    <property type="entry name" value="selB_III"/>
    <property type="match status" value="1"/>
</dbReference>
<dbReference type="Pfam" id="PF00009">
    <property type="entry name" value="GTP_EFTU"/>
    <property type="match status" value="1"/>
</dbReference>
<evidence type="ECO:0000313" key="11">
    <source>
        <dbReference type="Proteomes" id="UP000529861"/>
    </source>
</evidence>
<dbReference type="CDD" id="cd03696">
    <property type="entry name" value="SelB_II"/>
    <property type="match status" value="1"/>
</dbReference>
<dbReference type="Pfam" id="PF09106">
    <property type="entry name" value="WHD_2nd_SelB"/>
    <property type="match status" value="1"/>
</dbReference>
<dbReference type="CDD" id="cd04171">
    <property type="entry name" value="SelB"/>
    <property type="match status" value="1"/>
</dbReference>
<dbReference type="InterPro" id="IPR004161">
    <property type="entry name" value="EFTu-like_2"/>
</dbReference>